<evidence type="ECO:0000313" key="16">
    <source>
        <dbReference type="RefSeq" id="XP_023380046.1"/>
    </source>
</evidence>
<protein>
    <recommendedName>
        <fullName evidence="12">Perilipin-4</fullName>
    </recommendedName>
    <alternativeName>
        <fullName evidence="13">Adipocyte protein S3-12</fullName>
    </alternativeName>
</protein>
<dbReference type="GO" id="GO:0005737">
    <property type="term" value="C:cytoplasm"/>
    <property type="evidence" value="ECO:0007669"/>
    <property type="project" value="UniProtKB-SubCell"/>
</dbReference>
<evidence type="ECO:0000256" key="9">
    <source>
        <dbReference type="ARBA" id="ARBA00022737"/>
    </source>
</evidence>
<dbReference type="KEGG" id="pvp:105306752"/>
<keyword evidence="9" id="KW-0677">Repeat</keyword>
<evidence type="ECO:0000256" key="1">
    <source>
        <dbReference type="ARBA" id="ARBA00004236"/>
    </source>
</evidence>
<dbReference type="InterPro" id="IPR004279">
    <property type="entry name" value="Perilipin"/>
</dbReference>
<dbReference type="AlphaFoldDB" id="A0A6P6BY25"/>
<dbReference type="Pfam" id="PF03036">
    <property type="entry name" value="Perilipin"/>
    <property type="match status" value="1"/>
</dbReference>
<keyword evidence="10" id="KW-0472">Membrane</keyword>
<gene>
    <name evidence="16" type="primary">PLIN4</name>
</gene>
<proteinExistence type="inferred from homology"/>
<evidence type="ECO:0000256" key="11">
    <source>
        <dbReference type="ARBA" id="ARBA00054496"/>
    </source>
</evidence>
<evidence type="ECO:0000256" key="10">
    <source>
        <dbReference type="ARBA" id="ARBA00023136"/>
    </source>
</evidence>
<accession>A0A6P6BY25</accession>
<evidence type="ECO:0000256" key="8">
    <source>
        <dbReference type="ARBA" id="ARBA00022677"/>
    </source>
</evidence>
<comment type="similarity">
    <text evidence="4">Belongs to the perilipin family.</text>
</comment>
<dbReference type="GeneID" id="105306752"/>
<keyword evidence="7" id="KW-0597">Phosphoprotein</keyword>
<dbReference type="PANTHER" id="PTHR47538">
    <property type="entry name" value="PERILIPIN 4"/>
    <property type="match status" value="1"/>
</dbReference>
<evidence type="ECO:0000313" key="15">
    <source>
        <dbReference type="Proteomes" id="UP000515202"/>
    </source>
</evidence>
<organism evidence="15 16">
    <name type="scientific">Pteropus vampyrus</name>
    <name type="common">Large flying fox</name>
    <dbReference type="NCBI Taxonomy" id="132908"/>
    <lineage>
        <taxon>Eukaryota</taxon>
        <taxon>Metazoa</taxon>
        <taxon>Chordata</taxon>
        <taxon>Craniata</taxon>
        <taxon>Vertebrata</taxon>
        <taxon>Euteleostomi</taxon>
        <taxon>Mammalia</taxon>
        <taxon>Eutheria</taxon>
        <taxon>Laurasiatheria</taxon>
        <taxon>Chiroptera</taxon>
        <taxon>Yinpterochiroptera</taxon>
        <taxon>Pteropodoidea</taxon>
        <taxon>Pteropodidae</taxon>
        <taxon>Pteropodinae</taxon>
        <taxon>Pteropus</taxon>
    </lineage>
</organism>
<feature type="compositionally biased region" description="Basic and acidic residues" evidence="14">
    <location>
        <begin position="1"/>
        <end position="13"/>
    </location>
</feature>
<evidence type="ECO:0000256" key="4">
    <source>
        <dbReference type="ARBA" id="ARBA00006311"/>
    </source>
</evidence>
<comment type="subcellular location">
    <subcellularLocation>
        <location evidence="1">Cell membrane</location>
    </subcellularLocation>
    <subcellularLocation>
        <location evidence="2">Cytoplasm</location>
    </subcellularLocation>
    <subcellularLocation>
        <location evidence="3">Lipid droplet</location>
    </subcellularLocation>
</comment>
<feature type="region of interest" description="Disordered" evidence="14">
    <location>
        <begin position="61"/>
        <end position="86"/>
    </location>
</feature>
<feature type="region of interest" description="Disordered" evidence="14">
    <location>
        <begin position="1"/>
        <end position="28"/>
    </location>
</feature>
<comment type="function">
    <text evidence="11">May play a role in triacylglycerol packaging into adipocytes. May function as a coat protein involved in the biogenesis of lipid droplets.</text>
</comment>
<keyword evidence="5" id="KW-1003">Cell membrane</keyword>
<keyword evidence="8" id="KW-0551">Lipid droplet</keyword>
<dbReference type="GO" id="GO:0005811">
    <property type="term" value="C:lipid droplet"/>
    <property type="evidence" value="ECO:0007669"/>
    <property type="project" value="UniProtKB-SubCell"/>
</dbReference>
<dbReference type="Proteomes" id="UP000515202">
    <property type="component" value="Unplaced"/>
</dbReference>
<evidence type="ECO:0000256" key="12">
    <source>
        <dbReference type="ARBA" id="ARBA00071187"/>
    </source>
</evidence>
<dbReference type="GO" id="GO:0005886">
    <property type="term" value="C:plasma membrane"/>
    <property type="evidence" value="ECO:0007669"/>
    <property type="project" value="UniProtKB-SubCell"/>
</dbReference>
<evidence type="ECO:0000256" key="5">
    <source>
        <dbReference type="ARBA" id="ARBA00022475"/>
    </source>
</evidence>
<evidence type="ECO:0000256" key="6">
    <source>
        <dbReference type="ARBA" id="ARBA00022490"/>
    </source>
</evidence>
<feature type="compositionally biased region" description="Low complexity" evidence="14">
    <location>
        <begin position="64"/>
        <end position="81"/>
    </location>
</feature>
<evidence type="ECO:0000256" key="13">
    <source>
        <dbReference type="ARBA" id="ARBA00083511"/>
    </source>
</evidence>
<sequence>MSAQEERGREPPKPKGAPTSAPPRSCWPLSTQTLGSFLGSLPGFSSARNLLVSAHSSVREARPAADPASAPTAQAAQPQAQGQGSLPRVPEVLETHFSNRGSIESRQYSDATCMSLCPGTSGIRLTEVWAVTSLPASALDHVCVLSHQMTSGAKDVVCSTMTRTKDAISSGMANVVDSAKGAVQGGLGMTRSALTGTKEAVASGVTGAVGVAKEAIHTGVDTTKTVLTGTKDTGAVQTGVDTSKTVLTGTKDTVSTGLTGAMNVAKGAVQTGVDTSKTLLTGTKDTVSTGLTGAMNTAKGAVQTGVDTSKTLLTGTKDTVSTGLTGAMNVAKGAVQTGVDTSKTILAGTKDMVSKGLTGAMNVTKDTVQTGVDTSKTLLTGTKDTVSTGLTGAMNVAKGAVQTGVDTSKTLLTGTKDTVSTGLTGAMNMAKGAVQTGVDTSKTVLAGTKDTVSTGLTGAMNVAKGAVQTGVDTSKTLLTGTKDTVSTGLTGAMDVAKGAVQTGVDTSKTFLTGTKDTVSTGLTGAMNVARGAVQTGVDTSKTVLAGTKDAVSTGLRVATGSMQSGQGTTQNWLLGIEDTCGGLIHGRAPDKCREQAVPSSQADLSYRVCSSPEALCAGLDLAGEVTAASQGVVSAVMSFTPEATRGVEEARCVATTRGCEGATGSAMPQDELEGLGEIFHPMNAEEQAQLAAAQLGPRMPAADQGSYFMRLGDLTPGFRQRAFEHALSHLQHGQFQAREALARLEDSFRAVSLPLPRRLPQPLHGFPIAGEEDQTKYSRPPTHRGAFQDPQWVLETADSPAHLLSPAQVPDAGALSRARGFIQQLHVAYSTLASGLQGLPAELQQQVGWARHSLCELYGLVSSAGSISELPAERLAQSHAGVVQAWRGLEQLLVSVQHRPPLSWLVGPFALHPSGQQL</sequence>
<dbReference type="FunFam" id="1.20.120.340:FF:000007">
    <property type="entry name" value="Perilipin 4"/>
    <property type="match status" value="1"/>
</dbReference>
<evidence type="ECO:0000256" key="2">
    <source>
        <dbReference type="ARBA" id="ARBA00004496"/>
    </source>
</evidence>
<dbReference type="CTD" id="729359"/>
<reference evidence="16" key="1">
    <citation type="submission" date="2025-08" db="UniProtKB">
        <authorList>
            <consortium name="RefSeq"/>
        </authorList>
    </citation>
    <scope>IDENTIFICATION</scope>
    <source>
        <tissue evidence="16">Kidney</tissue>
    </source>
</reference>
<dbReference type="OrthoDB" id="6625923at2759"/>
<dbReference type="SUPFAM" id="SSF109775">
    <property type="entry name" value="Mannose-6-phosphate receptor binding protein 1 (Tip47), C-terminal domain"/>
    <property type="match status" value="1"/>
</dbReference>
<evidence type="ECO:0000256" key="14">
    <source>
        <dbReference type="SAM" id="MobiDB-lite"/>
    </source>
</evidence>
<dbReference type="PANTHER" id="PTHR47538:SF1">
    <property type="entry name" value="PERILIPIN-4"/>
    <property type="match status" value="1"/>
</dbReference>
<dbReference type="Gene3D" id="1.20.120.340">
    <property type="entry name" value="Flagellar protein FliS"/>
    <property type="match status" value="1"/>
</dbReference>
<evidence type="ECO:0000256" key="7">
    <source>
        <dbReference type="ARBA" id="ARBA00022553"/>
    </source>
</evidence>
<dbReference type="RefSeq" id="XP_023380046.1">
    <property type="nucleotide sequence ID" value="XM_023524278.1"/>
</dbReference>
<evidence type="ECO:0000256" key="3">
    <source>
        <dbReference type="ARBA" id="ARBA00004502"/>
    </source>
</evidence>
<name>A0A6P6BY25_PTEVA</name>
<keyword evidence="6" id="KW-0963">Cytoplasm</keyword>
<keyword evidence="15" id="KW-1185">Reference proteome</keyword>